<reference evidence="2 3" key="1">
    <citation type="journal article" date="2015" name="Antonie Van Leeuwenhoek">
        <title>Thioclava indica sp. nov., isolated from surface seawater of the Indian Ocean.</title>
        <authorList>
            <person name="Liu Y."/>
            <person name="Lai Q."/>
            <person name="Du J."/>
            <person name="Xu H."/>
            <person name="Jiang L."/>
            <person name="Shao Z."/>
        </authorList>
    </citation>
    <scope>NUCLEOTIDE SEQUENCE [LARGE SCALE GENOMIC DNA]</scope>
    <source>
        <strain evidence="2 3">DT23-4</strain>
    </source>
</reference>
<sequence length="35" mass="3841">MVHIIQITPKDRADRNGRSGADHVPASITLFTLPL</sequence>
<dbReference type="AlphaFoldDB" id="A0A074JTP3"/>
<accession>A0A074JTP3</accession>
<feature type="region of interest" description="Disordered" evidence="1">
    <location>
        <begin position="1"/>
        <end position="22"/>
    </location>
</feature>
<organism evidence="2 3">
    <name type="scientific">Thioclava indica</name>
    <dbReference type="NCBI Taxonomy" id="1353528"/>
    <lineage>
        <taxon>Bacteria</taxon>
        <taxon>Pseudomonadati</taxon>
        <taxon>Pseudomonadota</taxon>
        <taxon>Alphaproteobacteria</taxon>
        <taxon>Rhodobacterales</taxon>
        <taxon>Paracoccaceae</taxon>
        <taxon>Thioclava</taxon>
    </lineage>
</organism>
<keyword evidence="3" id="KW-1185">Reference proteome</keyword>
<protein>
    <submittedName>
        <fullName evidence="2">Uncharacterized protein</fullName>
    </submittedName>
</protein>
<dbReference type="STRING" id="1353528.DT23_03990"/>
<feature type="compositionally biased region" description="Basic and acidic residues" evidence="1">
    <location>
        <begin position="9"/>
        <end position="21"/>
    </location>
</feature>
<dbReference type="EMBL" id="AUNB01000029">
    <property type="protein sequence ID" value="KEO59245.1"/>
    <property type="molecule type" value="Genomic_DNA"/>
</dbReference>
<gene>
    <name evidence="2" type="ORF">DT23_03990</name>
</gene>
<evidence type="ECO:0000313" key="2">
    <source>
        <dbReference type="EMBL" id="KEO59245.1"/>
    </source>
</evidence>
<proteinExistence type="predicted"/>
<evidence type="ECO:0000313" key="3">
    <source>
        <dbReference type="Proteomes" id="UP000027471"/>
    </source>
</evidence>
<dbReference type="Proteomes" id="UP000027471">
    <property type="component" value="Unassembled WGS sequence"/>
</dbReference>
<evidence type="ECO:0000256" key="1">
    <source>
        <dbReference type="SAM" id="MobiDB-lite"/>
    </source>
</evidence>
<name>A0A074JTP3_9RHOB</name>
<comment type="caution">
    <text evidence="2">The sequence shown here is derived from an EMBL/GenBank/DDBJ whole genome shotgun (WGS) entry which is preliminary data.</text>
</comment>